<dbReference type="InterPro" id="IPR043442">
    <property type="entry name" value="Perm1"/>
</dbReference>
<keyword evidence="3" id="KW-1185">Reference proteome</keyword>
<dbReference type="PANTHER" id="PTHR47282">
    <property type="entry name" value="PGC-1 AND ERR-INDUCED REGULATOR IN MUSCLE PROTEIN 1"/>
    <property type="match status" value="1"/>
</dbReference>
<sequence>MDDFEYSVQMSEQDWDTFFHECEECDMLPPVLAGLDDSGMSDLDELACTVPHRRSRQGREVAQPDTDLNDGPLPKGSPVDMYLDRYGLRSPDYVLSGSEDDMHLESVNRFFEHLRSMTSTAEPSLKHHPAATGNVKRTQESFDDEYPPISHLPKAPLGVKKNQDALSSGDVRPKSKTESRLLAKHTGIPSKATTDWCTRSMELSIREDEWPVNPKKSPAMKENDERDAVHNNNLAKDTQLVQLRSSDTGAGLSSDLAGCRNGTEVMRGGDAAYGQAVLRKNSEQPQGQSPSTTPRRKKKRRKRMSMEPVEAALSYEGQFQGNLSDSDEDRRSHKTEMEKHVCLPGEFKTVKMADKGSDPKRLSLQHPMIDSFSDRLPVQANSRKWSDSVTGPRELSTAGNQDDGIDLPRAPPEAYHSQTLMDTELRPRSIDMFNGRCFEEPLSPVQFVEKNSCKPDETPVSANVQEQTTTHIFNNSVSTQGEGDKVLGNSKRTMSQPLQAQKSDQVPVCHSPIANMPKIAPSPLDAQIKTGLPISQNGGLEGEVGPCHSSAPLPQISNSSALGPGKKFPLGDSSVRAKTQNVIRPKLSNETNVWKNLQDLCLGFDLKRNVCFNQMAPTFHTENSFDVPEVSTESTGATESHSSTTVGALKCAQLVKIPHEPTNKDSTALSNNVSQAMSDVRGAEPQTLLLDNNNKPSALPAHLHGPAATAECPPALGNTAGDKQMQIRKESAEQADRSPDNARSKQIITYPAETDPKGPAPCSASPSTETSTENTGMTQMTGEKRSGRPDHLSAKRDSDIRSDSKSLCDLSKAGETDGKVALCSSTNASSNIDSSTHNEVSVLTKPTTECNDPGNSEIQRSSATSNAVVKESCKAVSAQCSPNGEAAKPDTDADSNTCPQLSPEEDSEDTIPEKRDIDAVTPDPPPVFAMSSFWSEMEKLTINDILRLRMVSHAQHPSILAPLGEDNLAEGSHARDSGYFTHVDDSRPYRSSGDMSDFEEQFQDQTVPKQGGEEEQEASANPTNVLWVSEPDSLTADAEAEDVVVLSTDTAIPHSRFAEQQYLRKMCKNISMQNLRALENQPLRQILRNASVQSLRSLDDDNSADPFYHIDPSAQFSDDESVDGHGFSLSEMIEYLLCDDDAKSTVSETENLISSHISGTSVPETYDDFFSEFETGSLFFPEGSTGSDSSKMLPIFSCSRSASRNLQFPEVYDYFFPDSPPQSDEEEEREHSPPIRVVSRYDNKVSTLVSTSETTGGSKSFFWTSPLSLRRVRRTGIIIPPRQTNSLSLVPANSAKKTGRSPIQPFNVMGYEDQGLFPDPLLCDLESRIFRKLAEQPMRSPETALVDPRIDAPLLPLRQSDMCLVCIAFASWVMKSVSPQGADTWKAVLLANISALSAIRYLRRYVRDEATGAKPLHQSQS</sequence>
<evidence type="ECO:0000313" key="2">
    <source>
        <dbReference type="EMBL" id="KAL2103603.1"/>
    </source>
</evidence>
<feature type="region of interest" description="Disordered" evidence="1">
    <location>
        <begin position="53"/>
        <end position="78"/>
    </location>
</feature>
<feature type="region of interest" description="Disordered" evidence="1">
    <location>
        <begin position="688"/>
        <end position="805"/>
    </location>
</feature>
<dbReference type="PANTHER" id="PTHR47282:SF1">
    <property type="entry name" value="PGC-1 AND ERR-INDUCED REGULATOR IN MUSCLE PROTEIN 1"/>
    <property type="match status" value="1"/>
</dbReference>
<feature type="region of interest" description="Disordered" evidence="1">
    <location>
        <begin position="880"/>
        <end position="924"/>
    </location>
</feature>
<feature type="compositionally biased region" description="Basic and acidic residues" evidence="1">
    <location>
        <begin position="725"/>
        <end position="743"/>
    </location>
</feature>
<protein>
    <recommendedName>
        <fullName evidence="4">PGC-1 and ERR-induced regulator in muscle protein 1</fullName>
    </recommendedName>
</protein>
<feature type="region of interest" description="Disordered" evidence="1">
    <location>
        <begin position="382"/>
        <end position="408"/>
    </location>
</feature>
<name>A0ABD1KWS0_9TELE</name>
<feature type="compositionally biased region" description="Basic residues" evidence="1">
    <location>
        <begin position="294"/>
        <end position="303"/>
    </location>
</feature>
<feature type="region of interest" description="Disordered" evidence="1">
    <location>
        <begin position="975"/>
        <end position="1024"/>
    </location>
</feature>
<evidence type="ECO:0000313" key="3">
    <source>
        <dbReference type="Proteomes" id="UP001591681"/>
    </source>
</evidence>
<feature type="compositionally biased region" description="Basic and acidic residues" evidence="1">
    <location>
        <begin position="975"/>
        <end position="988"/>
    </location>
</feature>
<gene>
    <name evidence="2" type="ORF">ACEWY4_000471</name>
</gene>
<feature type="region of interest" description="Disordered" evidence="1">
    <location>
        <begin position="279"/>
        <end position="336"/>
    </location>
</feature>
<accession>A0ABD1KWS0</accession>
<proteinExistence type="predicted"/>
<comment type="caution">
    <text evidence="2">The sequence shown here is derived from an EMBL/GenBank/DDBJ whole genome shotgun (WGS) entry which is preliminary data.</text>
</comment>
<dbReference type="EMBL" id="JBHFQA010000001">
    <property type="protein sequence ID" value="KAL2103603.1"/>
    <property type="molecule type" value="Genomic_DNA"/>
</dbReference>
<feature type="region of interest" description="Disordered" evidence="1">
    <location>
        <begin position="120"/>
        <end position="181"/>
    </location>
</feature>
<feature type="compositionally biased region" description="Polar residues" evidence="1">
    <location>
        <begin position="764"/>
        <end position="781"/>
    </location>
</feature>
<feature type="compositionally biased region" description="Polar residues" evidence="1">
    <location>
        <begin position="283"/>
        <end position="293"/>
    </location>
</feature>
<dbReference type="Proteomes" id="UP001591681">
    <property type="component" value="Unassembled WGS sequence"/>
</dbReference>
<feature type="region of interest" description="Disordered" evidence="1">
    <location>
        <begin position="844"/>
        <end position="865"/>
    </location>
</feature>
<feature type="compositionally biased region" description="Basic and acidic residues" evidence="1">
    <location>
        <begin position="782"/>
        <end position="805"/>
    </location>
</feature>
<evidence type="ECO:0008006" key="4">
    <source>
        <dbReference type="Google" id="ProtNLM"/>
    </source>
</evidence>
<evidence type="ECO:0000256" key="1">
    <source>
        <dbReference type="SAM" id="MobiDB-lite"/>
    </source>
</evidence>
<organism evidence="2 3">
    <name type="scientific">Coilia grayii</name>
    <name type="common">Gray's grenadier anchovy</name>
    <dbReference type="NCBI Taxonomy" id="363190"/>
    <lineage>
        <taxon>Eukaryota</taxon>
        <taxon>Metazoa</taxon>
        <taxon>Chordata</taxon>
        <taxon>Craniata</taxon>
        <taxon>Vertebrata</taxon>
        <taxon>Euteleostomi</taxon>
        <taxon>Actinopterygii</taxon>
        <taxon>Neopterygii</taxon>
        <taxon>Teleostei</taxon>
        <taxon>Clupei</taxon>
        <taxon>Clupeiformes</taxon>
        <taxon>Clupeoidei</taxon>
        <taxon>Engraulidae</taxon>
        <taxon>Coilinae</taxon>
        <taxon>Coilia</taxon>
    </lineage>
</organism>
<reference evidence="2 3" key="1">
    <citation type="submission" date="2024-09" db="EMBL/GenBank/DDBJ databases">
        <title>A chromosome-level genome assembly of Gray's grenadier anchovy, Coilia grayii.</title>
        <authorList>
            <person name="Fu Z."/>
        </authorList>
    </citation>
    <scope>NUCLEOTIDE SEQUENCE [LARGE SCALE GENOMIC DNA]</scope>
    <source>
        <strain evidence="2">G4</strain>
        <tissue evidence="2">Muscle</tissue>
    </source>
</reference>
<feature type="compositionally biased region" description="Basic and acidic residues" evidence="1">
    <location>
        <begin position="171"/>
        <end position="181"/>
    </location>
</feature>